<name>A0A7D5GS13_9EURY</name>
<dbReference type="AlphaFoldDB" id="A0A7D5GS13"/>
<evidence type="ECO:0000259" key="2">
    <source>
        <dbReference type="Pfam" id="PF14397"/>
    </source>
</evidence>
<dbReference type="RefSeq" id="WP_179260105.1">
    <property type="nucleotide sequence ID" value="NZ_CP058601.1"/>
</dbReference>
<dbReference type="InterPro" id="IPR039523">
    <property type="entry name" value="RimK-rel_E_lig_ATP-grasp"/>
</dbReference>
<organism evidence="3 4">
    <name type="scientific">Natrinema halophilum</name>
    <dbReference type="NCBI Taxonomy" id="1699371"/>
    <lineage>
        <taxon>Archaea</taxon>
        <taxon>Methanobacteriati</taxon>
        <taxon>Methanobacteriota</taxon>
        <taxon>Stenosarchaea group</taxon>
        <taxon>Halobacteria</taxon>
        <taxon>Halobacteriales</taxon>
        <taxon>Natrialbaceae</taxon>
        <taxon>Natrinema</taxon>
    </lineage>
</organism>
<dbReference type="OrthoDB" id="242577at2157"/>
<dbReference type="KEGG" id="haly:HYG82_05645"/>
<dbReference type="EMBL" id="CP058601">
    <property type="protein sequence ID" value="QLG48366.1"/>
    <property type="molecule type" value="Genomic_DNA"/>
</dbReference>
<evidence type="ECO:0000256" key="1">
    <source>
        <dbReference type="SAM" id="MobiDB-lite"/>
    </source>
</evidence>
<feature type="region of interest" description="Disordered" evidence="1">
    <location>
        <begin position="124"/>
        <end position="143"/>
    </location>
</feature>
<dbReference type="Pfam" id="PF14397">
    <property type="entry name" value="ATPgrasp_ST"/>
    <property type="match status" value="1"/>
</dbReference>
<dbReference type="Proteomes" id="UP000509241">
    <property type="component" value="Chromosome"/>
</dbReference>
<gene>
    <name evidence="3" type="ORF">HYG82_05645</name>
</gene>
<reference evidence="3" key="1">
    <citation type="submission" date="2020-07" db="EMBL/GenBank/DDBJ databases">
        <authorList>
            <person name="Cui H."/>
        </authorList>
    </citation>
    <scope>NUCLEOTIDE SEQUENCE [LARGE SCALE GENOMIC DNA]</scope>
    <source>
        <strain evidence="3">YPL8</strain>
    </source>
</reference>
<feature type="domain" description="Alpha-L-glutamate ligase-related protein ATP-grasp" evidence="2">
    <location>
        <begin position="71"/>
        <end position="357"/>
    </location>
</feature>
<sequence length="377" mass="42915">MDLVRAYRTIGQVYNLIQAERRTRSSFEVALGDRPWLYRHGFLSKSGEIYSLDLNGPEEYLTDYQRFVRTTRINGSQWNTLIDNKLAFHRLLGEFPTHRPAVYGLLTDGELHVYDRTDGRSVMTDGGLKLEHPSEPASEQPTTEPVTWIADALSDGDRLVLKRFRGSDRTDVHFLERVGEEYVFDGTRMSEAALAKTLTTFDGYLLCEHVEQADYAAELFPHTTNTIRVLTMYDDREREAFIPMAIHRIGTTDSAPVDTFSDGGMSARIDRETGELGEAVKYPTDGTVDWHRTHPDSGARIRGTDVPGWSRVRDQLLEIAEMYSHIPYVGWDLVVTDEGGFEIIGAHSHPNVAPLQVHEPLLADDRTRRFYRDHDVI</sequence>
<protein>
    <recommendedName>
        <fullName evidence="2">Alpha-L-glutamate ligase-related protein ATP-grasp domain-containing protein</fullName>
    </recommendedName>
</protein>
<keyword evidence="4" id="KW-1185">Reference proteome</keyword>
<dbReference type="GeneID" id="56032754"/>
<evidence type="ECO:0000313" key="3">
    <source>
        <dbReference type="EMBL" id="QLG48366.1"/>
    </source>
</evidence>
<proteinExistence type="predicted"/>
<accession>A0A7D5GS13</accession>
<evidence type="ECO:0000313" key="4">
    <source>
        <dbReference type="Proteomes" id="UP000509241"/>
    </source>
</evidence>